<protein>
    <submittedName>
        <fullName evidence="2">Uncharacterized protein</fullName>
    </submittedName>
</protein>
<dbReference type="Gene3D" id="1.10.520.10">
    <property type="match status" value="1"/>
</dbReference>
<sequence length="82" mass="8036">MVATSGILFVGVALLLLLASASAQLSESFYATSCPGGVQAVANVVTAAGCDASVLLAIVPGGPKAEEDAGRNLSLQGFGIID</sequence>
<dbReference type="EMBL" id="JBJQOH010000001">
    <property type="protein sequence ID" value="KAL3700666.1"/>
    <property type="molecule type" value="Genomic_DNA"/>
</dbReference>
<keyword evidence="1" id="KW-0732">Signal</keyword>
<name>A0ABD3IBH5_9MARC</name>
<organism evidence="2 3">
    <name type="scientific">Riccia sorocarpa</name>
    <dbReference type="NCBI Taxonomy" id="122646"/>
    <lineage>
        <taxon>Eukaryota</taxon>
        <taxon>Viridiplantae</taxon>
        <taxon>Streptophyta</taxon>
        <taxon>Embryophyta</taxon>
        <taxon>Marchantiophyta</taxon>
        <taxon>Marchantiopsida</taxon>
        <taxon>Marchantiidae</taxon>
        <taxon>Marchantiales</taxon>
        <taxon>Ricciaceae</taxon>
        <taxon>Riccia</taxon>
    </lineage>
</organism>
<evidence type="ECO:0000256" key="1">
    <source>
        <dbReference type="SAM" id="SignalP"/>
    </source>
</evidence>
<accession>A0ABD3IBH5</accession>
<feature type="signal peptide" evidence="1">
    <location>
        <begin position="1"/>
        <end position="23"/>
    </location>
</feature>
<evidence type="ECO:0000313" key="2">
    <source>
        <dbReference type="EMBL" id="KAL3700666.1"/>
    </source>
</evidence>
<dbReference type="Proteomes" id="UP001633002">
    <property type="component" value="Unassembled WGS sequence"/>
</dbReference>
<comment type="caution">
    <text evidence="2">The sequence shown here is derived from an EMBL/GenBank/DDBJ whole genome shotgun (WGS) entry which is preliminary data.</text>
</comment>
<reference evidence="2 3" key="1">
    <citation type="submission" date="2024-09" db="EMBL/GenBank/DDBJ databases">
        <title>Chromosome-scale assembly of Riccia sorocarpa.</title>
        <authorList>
            <person name="Paukszto L."/>
        </authorList>
    </citation>
    <scope>NUCLEOTIDE SEQUENCE [LARGE SCALE GENOMIC DNA]</scope>
    <source>
        <strain evidence="2">LP-2024</strain>
        <tissue evidence="2">Aerial parts of the thallus</tissue>
    </source>
</reference>
<evidence type="ECO:0000313" key="3">
    <source>
        <dbReference type="Proteomes" id="UP001633002"/>
    </source>
</evidence>
<dbReference type="AlphaFoldDB" id="A0ABD3IBH5"/>
<proteinExistence type="predicted"/>
<gene>
    <name evidence="2" type="ORF">R1sor_018688</name>
</gene>
<keyword evidence="3" id="KW-1185">Reference proteome</keyword>
<feature type="chain" id="PRO_5044862733" evidence="1">
    <location>
        <begin position="24"/>
        <end position="82"/>
    </location>
</feature>